<proteinExistence type="predicted"/>
<dbReference type="Proteomes" id="UP000002215">
    <property type="component" value="Chromosome"/>
</dbReference>
<dbReference type="InterPro" id="IPR007499">
    <property type="entry name" value="ERF_bacteria_virus"/>
</dbReference>
<reference evidence="1 2" key="2">
    <citation type="journal article" date="2010" name="Stand. Genomic Sci.">
        <title>Complete genome sequence of Chitinophaga pinensis type strain (UQM 2034).</title>
        <authorList>
            <person name="Glavina Del Rio T."/>
            <person name="Abt B."/>
            <person name="Spring S."/>
            <person name="Lapidus A."/>
            <person name="Nolan M."/>
            <person name="Tice H."/>
            <person name="Copeland A."/>
            <person name="Cheng J.F."/>
            <person name="Chen F."/>
            <person name="Bruce D."/>
            <person name="Goodwin L."/>
            <person name="Pitluck S."/>
            <person name="Ivanova N."/>
            <person name="Mavromatis K."/>
            <person name="Mikhailova N."/>
            <person name="Pati A."/>
            <person name="Chen A."/>
            <person name="Palaniappan K."/>
            <person name="Land M."/>
            <person name="Hauser L."/>
            <person name="Chang Y.J."/>
            <person name="Jeffries C.D."/>
            <person name="Chain P."/>
            <person name="Saunders E."/>
            <person name="Detter J.C."/>
            <person name="Brettin T."/>
            <person name="Rohde M."/>
            <person name="Goker M."/>
            <person name="Bristow J."/>
            <person name="Eisen J.A."/>
            <person name="Markowitz V."/>
            <person name="Hugenholtz P."/>
            <person name="Kyrpides N.C."/>
            <person name="Klenk H.P."/>
            <person name="Lucas S."/>
        </authorList>
    </citation>
    <scope>NUCLEOTIDE SEQUENCE [LARGE SCALE GENOMIC DNA]</scope>
    <source>
        <strain evidence="2">ATCC 43595 / DSM 2588 / LMG 13176 / NBRC 15968 / NCIMB 11800 / UQM 2034</strain>
    </source>
</reference>
<dbReference type="Pfam" id="PF04404">
    <property type="entry name" value="ERF"/>
    <property type="match status" value="1"/>
</dbReference>
<gene>
    <name evidence="1" type="ordered locus">Cpin_3859</name>
</gene>
<dbReference type="AlphaFoldDB" id="A0A979G5S0"/>
<dbReference type="RefSeq" id="WP_012791494.1">
    <property type="nucleotide sequence ID" value="NC_013132.1"/>
</dbReference>
<protein>
    <submittedName>
        <fullName evidence="1">ERF family protein</fullName>
    </submittedName>
</protein>
<accession>A0A979G5S0</accession>
<dbReference type="KEGG" id="cpi:Cpin_3859"/>
<name>A0A979G5S0_CHIPD</name>
<organism evidence="1 2">
    <name type="scientific">Chitinophaga pinensis (strain ATCC 43595 / DSM 2588 / LMG 13176 / NBRC 15968 / NCIMB 11800 / UQM 2034)</name>
    <dbReference type="NCBI Taxonomy" id="485918"/>
    <lineage>
        <taxon>Bacteria</taxon>
        <taxon>Pseudomonadati</taxon>
        <taxon>Bacteroidota</taxon>
        <taxon>Chitinophagia</taxon>
        <taxon>Chitinophagales</taxon>
        <taxon>Chitinophagaceae</taxon>
        <taxon>Chitinophaga</taxon>
    </lineage>
</organism>
<evidence type="ECO:0000313" key="2">
    <source>
        <dbReference type="Proteomes" id="UP000002215"/>
    </source>
</evidence>
<dbReference type="EMBL" id="CP001699">
    <property type="protein sequence ID" value="ACU61321.1"/>
    <property type="molecule type" value="Genomic_DNA"/>
</dbReference>
<evidence type="ECO:0000313" key="1">
    <source>
        <dbReference type="EMBL" id="ACU61321.1"/>
    </source>
</evidence>
<sequence length="202" mass="23005">MEKQVLIHKKMLEILKSISPIGKDRTNPQQNYKFRGIDDIYNELHSHFSDNGVFILPEVIDMTREERPSKNGGLLIWTLVKVRFTFTAEDGSNIQGTMPGEAMDSGDKGLNKAMSAALKYTLMQMFLIPTEEKKDSEEETPEVKDPNLLMKEECLDLINKATEINDLSTIKQMYKELINKDKQVYAAITSKFKKLAPSTQNS</sequence>
<reference evidence="2" key="1">
    <citation type="submission" date="2009-08" db="EMBL/GenBank/DDBJ databases">
        <title>The complete genome of Chitinophaga pinensis DSM 2588.</title>
        <authorList>
            <consortium name="US DOE Joint Genome Institute (JGI-PGF)"/>
            <person name="Lucas S."/>
            <person name="Copeland A."/>
            <person name="Lapidus A."/>
            <person name="Glavina del Rio T."/>
            <person name="Dalin E."/>
            <person name="Tice H."/>
            <person name="Bruce D."/>
            <person name="Goodwin L."/>
            <person name="Pitluck S."/>
            <person name="Kyrpides N."/>
            <person name="Mavromatis K."/>
            <person name="Ivanova N."/>
            <person name="Mikhailova N."/>
            <person name="Sims D."/>
            <person name="Meinche L."/>
            <person name="Brettin T."/>
            <person name="Detter J.C."/>
            <person name="Han C."/>
            <person name="Larimer F."/>
            <person name="Land M."/>
            <person name="Hauser L."/>
            <person name="Markowitz V."/>
            <person name="Cheng J.-F."/>
            <person name="Hugenholtz P."/>
            <person name="Woyke T."/>
            <person name="Wu D."/>
            <person name="Spring S."/>
            <person name="Klenk H.-P."/>
            <person name="Eisen J.A."/>
        </authorList>
    </citation>
    <scope>NUCLEOTIDE SEQUENCE [LARGE SCALE GENOMIC DNA]</scope>
    <source>
        <strain evidence="2">ATCC 43595 / DSM 2588 / LMG 13176 / NBRC 15968 / NCIMB 11800 / UQM 2034</strain>
    </source>
</reference>
<dbReference type="OrthoDB" id="1976435at2"/>